<dbReference type="AlphaFoldDB" id="A0A6C0E1C1"/>
<organism evidence="1">
    <name type="scientific">viral metagenome</name>
    <dbReference type="NCBI Taxonomy" id="1070528"/>
    <lineage>
        <taxon>unclassified sequences</taxon>
        <taxon>metagenomes</taxon>
        <taxon>organismal metagenomes</taxon>
    </lineage>
</organism>
<sequence length="162" mass="18785">MTSHDTQKYQTKINKLKNEKNGLDVEVLMKALENQENESLMNLTTTKIKEMNLNIIKELQLPREMTLSYMKKLNGYRYVDELKDIKYGSFIKWIPITDPNYLPLNTGGMICDIKVTNTGVVLVCKNFMHKHYQIKLDECLLFQKLSNQELVLLSALDHLASS</sequence>
<evidence type="ECO:0000313" key="1">
    <source>
        <dbReference type="EMBL" id="QHT22814.1"/>
    </source>
</evidence>
<protein>
    <submittedName>
        <fullName evidence="1">Uncharacterized protein</fullName>
    </submittedName>
</protein>
<dbReference type="EMBL" id="MN739721">
    <property type="protein sequence ID" value="QHT22814.1"/>
    <property type="molecule type" value="Genomic_DNA"/>
</dbReference>
<reference evidence="1" key="1">
    <citation type="journal article" date="2020" name="Nature">
        <title>Giant virus diversity and host interactions through global metagenomics.</title>
        <authorList>
            <person name="Schulz F."/>
            <person name="Roux S."/>
            <person name="Paez-Espino D."/>
            <person name="Jungbluth S."/>
            <person name="Walsh D.A."/>
            <person name="Denef V.J."/>
            <person name="McMahon K.D."/>
            <person name="Konstantinidis K.T."/>
            <person name="Eloe-Fadrosh E.A."/>
            <person name="Kyrpides N.C."/>
            <person name="Woyke T."/>
        </authorList>
    </citation>
    <scope>NUCLEOTIDE SEQUENCE</scope>
    <source>
        <strain evidence="1">GVMAG-M-3300023179-114</strain>
    </source>
</reference>
<proteinExistence type="predicted"/>
<accession>A0A6C0E1C1</accession>
<name>A0A6C0E1C1_9ZZZZ</name>